<dbReference type="PANTHER" id="PTHR15335">
    <property type="entry name" value="PROTEIN TFG"/>
    <property type="match status" value="1"/>
</dbReference>
<gene>
    <name evidence="3" type="ORF">B4U80_03229</name>
</gene>
<dbReference type="GO" id="GO:0042802">
    <property type="term" value="F:identical protein binding"/>
    <property type="evidence" value="ECO:0007669"/>
    <property type="project" value="InterPro"/>
</dbReference>
<dbReference type="InterPro" id="IPR033512">
    <property type="entry name" value="TFG"/>
</dbReference>
<name>A0A443S9W2_9ACAR</name>
<feature type="compositionally biased region" description="Low complexity" evidence="1">
    <location>
        <begin position="252"/>
        <end position="269"/>
    </location>
</feature>
<dbReference type="CDD" id="cd06401">
    <property type="entry name" value="PB1_TFG"/>
    <property type="match status" value="1"/>
</dbReference>
<dbReference type="PROSITE" id="PS51745">
    <property type="entry name" value="PB1"/>
    <property type="match status" value="1"/>
</dbReference>
<feature type="region of interest" description="Disordered" evidence="1">
    <location>
        <begin position="138"/>
        <end position="192"/>
    </location>
</feature>
<dbReference type="EMBL" id="NCKV01005157">
    <property type="protein sequence ID" value="RWS24254.1"/>
    <property type="molecule type" value="Genomic_DNA"/>
</dbReference>
<feature type="compositionally biased region" description="Pro residues" evidence="1">
    <location>
        <begin position="429"/>
        <end position="440"/>
    </location>
</feature>
<keyword evidence="4" id="KW-1185">Reference proteome</keyword>
<feature type="compositionally biased region" description="Basic and acidic residues" evidence="1">
    <location>
        <begin position="138"/>
        <end position="168"/>
    </location>
</feature>
<evidence type="ECO:0000313" key="3">
    <source>
        <dbReference type="EMBL" id="RWS24254.1"/>
    </source>
</evidence>
<organism evidence="3 4">
    <name type="scientific">Leptotrombidium deliense</name>
    <dbReference type="NCBI Taxonomy" id="299467"/>
    <lineage>
        <taxon>Eukaryota</taxon>
        <taxon>Metazoa</taxon>
        <taxon>Ecdysozoa</taxon>
        <taxon>Arthropoda</taxon>
        <taxon>Chelicerata</taxon>
        <taxon>Arachnida</taxon>
        <taxon>Acari</taxon>
        <taxon>Acariformes</taxon>
        <taxon>Trombidiformes</taxon>
        <taxon>Prostigmata</taxon>
        <taxon>Anystina</taxon>
        <taxon>Parasitengona</taxon>
        <taxon>Trombiculoidea</taxon>
        <taxon>Trombiculidae</taxon>
        <taxon>Leptotrombidium</taxon>
    </lineage>
</organism>
<dbReference type="Proteomes" id="UP000288716">
    <property type="component" value="Unassembled WGS sequence"/>
</dbReference>
<dbReference type="AlphaFoldDB" id="A0A443S9W2"/>
<evidence type="ECO:0000259" key="2">
    <source>
        <dbReference type="PROSITE" id="PS51745"/>
    </source>
</evidence>
<dbReference type="GO" id="GO:0070971">
    <property type="term" value="C:endoplasmic reticulum exit site"/>
    <property type="evidence" value="ECO:0007669"/>
    <property type="project" value="TreeGrafter"/>
</dbReference>
<feature type="compositionally biased region" description="Basic and acidic residues" evidence="1">
    <location>
        <begin position="177"/>
        <end position="188"/>
    </location>
</feature>
<dbReference type="PANTHER" id="PTHR15335:SF7">
    <property type="entry name" value="PROTEIN TFG"/>
    <property type="match status" value="1"/>
</dbReference>
<feature type="compositionally biased region" description="Low complexity" evidence="1">
    <location>
        <begin position="373"/>
        <end position="395"/>
    </location>
</feature>
<sequence>MTNSTTSDGETGFSHLDLTGKLIIKAAFGDDIRRTPIHNEDITYDELILMMQRLFKGKLNANDDIVLKYKDEDGDLITIYDSSDLNFAIQCSRILKITILVNGKFPPLEPLEVKNIKKELKKIRDHANYVLDCLDTKYGDKPRETDDERKEVEDHLSVKSSEAPKEFDPLNSNINDDESKKAESKHNGDIGLVNDLGNVKRVVSVASSGDQQPATIQPSQQFQVPQNFPGQYQQQMVTPKYSSPQMPPTPSSVPSYSTPPSMMSAPPKTAQQVPGPHPPPHSMAPPLQMQQQNVGYQSIPPPNYGPGYDQPNQPPVGAQPPQQSVGFQNPSPGPMQRYPGQPPVNTNYPPAPRPMYPPTSSMGMSVPPPSSGMPPSSGVGMMPPPGVGMQPQTGPCMPPPTSGSGMQMQNQGPPRRPLAPGGGPMDPSLGPPPSTGPPPMGGMVGAPGSNPYSRGVRPTGYRYPPAQFPQ</sequence>
<dbReference type="InterPro" id="IPR034857">
    <property type="entry name" value="PB1_TFG"/>
</dbReference>
<accession>A0A443S9W2</accession>
<feature type="region of interest" description="Disordered" evidence="1">
    <location>
        <begin position="237"/>
        <end position="470"/>
    </location>
</feature>
<protein>
    <recommendedName>
        <fullName evidence="2">PB1 domain-containing protein</fullName>
    </recommendedName>
</protein>
<dbReference type="OrthoDB" id="1594986at2759"/>
<feature type="compositionally biased region" description="Polar residues" evidence="1">
    <location>
        <begin position="320"/>
        <end position="330"/>
    </location>
</feature>
<dbReference type="Pfam" id="PF00564">
    <property type="entry name" value="PB1"/>
    <property type="match status" value="1"/>
</dbReference>
<comment type="caution">
    <text evidence="3">The sequence shown here is derived from an EMBL/GenBank/DDBJ whole genome shotgun (WGS) entry which is preliminary data.</text>
</comment>
<dbReference type="SMART" id="SM00666">
    <property type="entry name" value="PB1"/>
    <property type="match status" value="1"/>
</dbReference>
<dbReference type="STRING" id="299467.A0A443S9W2"/>
<dbReference type="InterPro" id="IPR000270">
    <property type="entry name" value="PB1_dom"/>
</dbReference>
<dbReference type="GO" id="GO:0048208">
    <property type="term" value="P:COPII vesicle coating"/>
    <property type="evidence" value="ECO:0007669"/>
    <property type="project" value="InterPro"/>
</dbReference>
<feature type="compositionally biased region" description="Polar residues" evidence="1">
    <location>
        <begin position="402"/>
        <end position="411"/>
    </location>
</feature>
<proteinExistence type="predicted"/>
<dbReference type="SUPFAM" id="SSF54277">
    <property type="entry name" value="CAD &amp; PB1 domains"/>
    <property type="match status" value="1"/>
</dbReference>
<dbReference type="VEuPathDB" id="VectorBase:LDEU007786"/>
<evidence type="ECO:0000256" key="1">
    <source>
        <dbReference type="SAM" id="MobiDB-lite"/>
    </source>
</evidence>
<dbReference type="InterPro" id="IPR053793">
    <property type="entry name" value="PB1-like"/>
</dbReference>
<dbReference type="Gene3D" id="3.10.20.90">
    <property type="entry name" value="Phosphatidylinositol 3-kinase Catalytic Subunit, Chain A, domain 1"/>
    <property type="match status" value="1"/>
</dbReference>
<feature type="domain" description="PB1" evidence="2">
    <location>
        <begin position="21"/>
        <end position="102"/>
    </location>
</feature>
<reference evidence="3 4" key="1">
    <citation type="journal article" date="2018" name="Gigascience">
        <title>Genomes of trombidid mites reveal novel predicted allergens and laterally-transferred genes associated with secondary metabolism.</title>
        <authorList>
            <person name="Dong X."/>
            <person name="Chaisiri K."/>
            <person name="Xia D."/>
            <person name="Armstrong S.D."/>
            <person name="Fang Y."/>
            <person name="Donnelly M.J."/>
            <person name="Kadowaki T."/>
            <person name="McGarry J.W."/>
            <person name="Darby A.C."/>
            <person name="Makepeace B.L."/>
        </authorList>
    </citation>
    <scope>NUCLEOTIDE SEQUENCE [LARGE SCALE GENOMIC DNA]</scope>
    <source>
        <strain evidence="3">UoL-UT</strain>
    </source>
</reference>
<evidence type="ECO:0000313" key="4">
    <source>
        <dbReference type="Proteomes" id="UP000288716"/>
    </source>
</evidence>